<keyword evidence="4" id="KW-1185">Reference proteome</keyword>
<feature type="compositionally biased region" description="Low complexity" evidence="1">
    <location>
        <begin position="69"/>
        <end position="78"/>
    </location>
</feature>
<dbReference type="GO" id="GO:0005634">
    <property type="term" value="C:nucleus"/>
    <property type="evidence" value="ECO:0007669"/>
    <property type="project" value="TreeGrafter"/>
</dbReference>
<evidence type="ECO:0000313" key="3">
    <source>
        <dbReference type="EMBL" id="KCV70408.1"/>
    </source>
</evidence>
<dbReference type="GO" id="GO:0000785">
    <property type="term" value="C:chromatin"/>
    <property type="evidence" value="ECO:0007669"/>
    <property type="project" value="TreeGrafter"/>
</dbReference>
<feature type="region of interest" description="Disordered" evidence="1">
    <location>
        <begin position="617"/>
        <end position="643"/>
    </location>
</feature>
<organism evidence="3">
    <name type="scientific">Fonticula alba</name>
    <name type="common">Slime mold</name>
    <dbReference type="NCBI Taxonomy" id="691883"/>
    <lineage>
        <taxon>Eukaryota</taxon>
        <taxon>Rotosphaerida</taxon>
        <taxon>Fonticulaceae</taxon>
        <taxon>Fonticula</taxon>
    </lineage>
</organism>
<feature type="compositionally biased region" description="Pro residues" evidence="1">
    <location>
        <begin position="36"/>
        <end position="46"/>
    </location>
</feature>
<feature type="domain" description="STAG" evidence="2">
    <location>
        <begin position="322"/>
        <end position="416"/>
    </location>
</feature>
<dbReference type="GO" id="GO:0003682">
    <property type="term" value="F:chromatin binding"/>
    <property type="evidence" value="ECO:0007669"/>
    <property type="project" value="TreeGrafter"/>
</dbReference>
<evidence type="ECO:0000259" key="2">
    <source>
        <dbReference type="Pfam" id="PF08514"/>
    </source>
</evidence>
<proteinExistence type="predicted"/>
<name>A0A058Z902_FONAL</name>
<feature type="compositionally biased region" description="Low complexity" evidence="1">
    <location>
        <begin position="96"/>
        <end position="120"/>
    </location>
</feature>
<dbReference type="RefSeq" id="XP_009494924.1">
    <property type="nucleotide sequence ID" value="XM_009496649.1"/>
</dbReference>
<dbReference type="Proteomes" id="UP000030693">
    <property type="component" value="Unassembled WGS sequence"/>
</dbReference>
<accession>A0A058Z902</accession>
<dbReference type="PANTHER" id="PTHR11199:SF0">
    <property type="entry name" value="LD34181P-RELATED"/>
    <property type="match status" value="1"/>
</dbReference>
<dbReference type="EMBL" id="KB932204">
    <property type="protein sequence ID" value="KCV70408.1"/>
    <property type="molecule type" value="Genomic_DNA"/>
</dbReference>
<dbReference type="Pfam" id="PF08514">
    <property type="entry name" value="STAG"/>
    <property type="match status" value="1"/>
</dbReference>
<evidence type="ECO:0000256" key="1">
    <source>
        <dbReference type="SAM" id="MobiDB-lite"/>
    </source>
</evidence>
<gene>
    <name evidence="3" type="ORF">H696_02744</name>
</gene>
<feature type="region of interest" description="Disordered" evidence="1">
    <location>
        <begin position="691"/>
        <end position="711"/>
    </location>
</feature>
<evidence type="ECO:0000313" key="4">
    <source>
        <dbReference type="Proteomes" id="UP000030693"/>
    </source>
</evidence>
<feature type="compositionally biased region" description="Low complexity" evidence="1">
    <location>
        <begin position="630"/>
        <end position="641"/>
    </location>
</feature>
<dbReference type="AlphaFoldDB" id="A0A058Z902"/>
<dbReference type="InterPro" id="IPR013721">
    <property type="entry name" value="STAG"/>
</dbReference>
<dbReference type="GeneID" id="20527469"/>
<reference evidence="3" key="1">
    <citation type="submission" date="2013-04" db="EMBL/GenBank/DDBJ databases">
        <title>The Genome Sequence of Fonticula alba ATCC 38817.</title>
        <authorList>
            <consortium name="The Broad Institute Genomics Platform"/>
            <person name="Russ C."/>
            <person name="Cuomo C."/>
            <person name="Burger G."/>
            <person name="Gray M.W."/>
            <person name="Holland P.W.H."/>
            <person name="King N."/>
            <person name="Lang F.B.F."/>
            <person name="Roger A.J."/>
            <person name="Ruiz-Trillo I."/>
            <person name="Brown M."/>
            <person name="Walker B."/>
            <person name="Young S."/>
            <person name="Zeng Q."/>
            <person name="Gargeya S."/>
            <person name="Fitzgerald M."/>
            <person name="Haas B."/>
            <person name="Abouelleil A."/>
            <person name="Allen A.W."/>
            <person name="Alvarado L."/>
            <person name="Arachchi H.M."/>
            <person name="Berlin A.M."/>
            <person name="Chapman S.B."/>
            <person name="Gainer-Dewar J."/>
            <person name="Goldberg J."/>
            <person name="Griggs A."/>
            <person name="Gujja S."/>
            <person name="Hansen M."/>
            <person name="Howarth C."/>
            <person name="Imamovic A."/>
            <person name="Ireland A."/>
            <person name="Larimer J."/>
            <person name="McCowan C."/>
            <person name="Murphy C."/>
            <person name="Pearson M."/>
            <person name="Poon T.W."/>
            <person name="Priest M."/>
            <person name="Roberts A."/>
            <person name="Saif S."/>
            <person name="Shea T."/>
            <person name="Sisk P."/>
            <person name="Sykes S."/>
            <person name="Wortman J."/>
            <person name="Nusbaum C."/>
            <person name="Birren B."/>
        </authorList>
    </citation>
    <scope>NUCLEOTIDE SEQUENCE [LARGE SCALE GENOMIC DNA]</scope>
    <source>
        <strain evidence="3">ATCC 38817</strain>
    </source>
</reference>
<dbReference type="GO" id="GO:0007062">
    <property type="term" value="P:sister chromatid cohesion"/>
    <property type="evidence" value="ECO:0007669"/>
    <property type="project" value="TreeGrafter"/>
</dbReference>
<feature type="region of interest" description="Disordered" evidence="1">
    <location>
        <begin position="1"/>
        <end position="158"/>
    </location>
</feature>
<sequence length="1214" mass="125986">MADTPPSARYPRRRARPASAPAPLVPAPKRRRAAEPPAPRRSPSPAPSADAMLSGGPEVPERRAGRAGPGARRPPARAAPRRAPPEAGPSPGGGASSSAAPAPRASGGATRRAPARAPSRSPSPEPGPLSPARTPRRARGPAPQRVVPAHPPRLRLPRIRDLEDEELFAMYSSSLGAEAGPGAGATGPSAGPGATASAPASAPPFRRWRLITSLDGQRLEAELQACLREAFTERPVSAPRRGAGPTAQVDPMELTCDQYASVFRGDPAAAAGALLNVLLGLAGLSGVRLAEVLAADPGDALRQIEQLADQQSGRALGLAPAYPVGQRTSRAGRTARTNLQTFWRLLPRSLGPGLLLSEQVAGALLAWVVECSESRLRGLRHTATLCCLAFITGLADCVLELTALTPKSHDLLSPEQEHALLELALGDRGPVRAAAGPFVAEYIARRQPGSGAAPAGSAAPRSLSTGARARQLTVALARAATDPDAHARDLKRACWLLVLLGPEGVDVARAARLVDCLWADLVGLRQPGPLAGALVRQGLAAGAPAGSARRPGNSVAARLLAGAPATGAASPLLRLTDPERRAGLAVLLASARRCLGLDPAGPAPWSPVEPLQQRLARAPDRPATPPPDAPAAGSPAAGRPDTWATPAGLAEALAPAFGALIRLFAPEPDTLPWLLDLAGCLDLVALDRAAGSAPGSDGPAPSEGPEPGAASPTEHLALACYEQLEVCPVPAGPGPGLFRPLARTLRQIFAGGLDRLAAGPALRRRHAASLAGLHRALAEALASSAEAPADPGHEDALGRQARHLEALLAVDLPSEYRAPYGLLHRAASPLCEVVRPLAAGTLLEDLLDRALDLTRALHGIHVRRVATGSGAPGPAGGALMAGLGALCMLLLLAAAAEADEPTGTVARTFSRWTELAEILLEEGASAHVQGATFGSLCDLLCVFESLPPGGQLPTMPDDMLASFGQWIAAYLVDPSVPVPDRETALAAFCRLCLLRRPADRTRLLTVALLSSLPMPETCSLLLCDAFGYAAPAIASSPAFLHIAFPLLVKSLASYMDGHQRTLTYMRGVCSLVRHLHRLAADRVEFADDPPGQLPADPPDDLPSAVPLFEHLTAWICRAALDAALHGDADRLTRALGTFRILEHLTPMLDPTEANALLEQTDRIVIESAVTAAHPETGAPETVTLDPSPDDPRWVDYGAFLRGLAGRAGAHFQTA</sequence>
<dbReference type="GO" id="GO:0008278">
    <property type="term" value="C:cohesin complex"/>
    <property type="evidence" value="ECO:0007669"/>
    <property type="project" value="TreeGrafter"/>
</dbReference>
<feature type="compositionally biased region" description="Low complexity" evidence="1">
    <location>
        <begin position="186"/>
        <end position="202"/>
    </location>
</feature>
<dbReference type="InterPro" id="IPR039662">
    <property type="entry name" value="Cohesin_Scc3/SA"/>
</dbReference>
<feature type="region of interest" description="Disordered" evidence="1">
    <location>
        <begin position="179"/>
        <end position="202"/>
    </location>
</feature>
<protein>
    <recommendedName>
        <fullName evidence="2">STAG domain-containing protein</fullName>
    </recommendedName>
</protein>
<dbReference type="PANTHER" id="PTHR11199">
    <property type="entry name" value="STROMAL ANTIGEN"/>
    <property type="match status" value="1"/>
</dbReference>